<gene>
    <name evidence="2" type="ORF">B0T17DRAFT_509690</name>
</gene>
<dbReference type="InterPro" id="IPR016024">
    <property type="entry name" value="ARM-type_fold"/>
</dbReference>
<sequence length="307" mass="34291">MASLGSFLRDDRVILGTMAVSAVGLVLLMRSVLERLRDEAEIKPAQPKTQYITQDTEDSLKADTLDTLLGHYNCAIRDTAAKIVSERAVHEPSTVDILLWGITRPDYDERMKSLRALATITDPQSLKNLQNRKAYSALVRSLELSLDPEQETLGDDDWDDYPLRDMTEKLCFMFFSQLIRDTTEAERLVKVGFVDKWLAKQNWGDSDESRVKNFAQYMQHRDNRITSIVSILQRTIPGSAALKDAGLIPEGTTCDAADELSRNPEMGQEYLLLQITVGGRNMVGLNMGYANSGAGLGLWTRALKNSG</sequence>
<keyword evidence="1" id="KW-0472">Membrane</keyword>
<accession>A0AA39WMH5</accession>
<reference evidence="2" key="1">
    <citation type="submission" date="2023-06" db="EMBL/GenBank/DDBJ databases">
        <title>Genome-scale phylogeny and comparative genomics of the fungal order Sordariales.</title>
        <authorList>
            <consortium name="Lawrence Berkeley National Laboratory"/>
            <person name="Hensen N."/>
            <person name="Bonometti L."/>
            <person name="Westerberg I."/>
            <person name="Brannstrom I.O."/>
            <person name="Guillou S."/>
            <person name="Cros-Aarteil S."/>
            <person name="Calhoun S."/>
            <person name="Haridas S."/>
            <person name="Kuo A."/>
            <person name="Mondo S."/>
            <person name="Pangilinan J."/>
            <person name="Riley R."/>
            <person name="LaButti K."/>
            <person name="Andreopoulos B."/>
            <person name="Lipzen A."/>
            <person name="Chen C."/>
            <person name="Yanf M."/>
            <person name="Daum C."/>
            <person name="Ng V."/>
            <person name="Clum A."/>
            <person name="Steindorff A."/>
            <person name="Ohm R."/>
            <person name="Martin F."/>
            <person name="Silar P."/>
            <person name="Natvig D."/>
            <person name="Lalanne C."/>
            <person name="Gautier V."/>
            <person name="Ament-velasquez S.L."/>
            <person name="Kruys A."/>
            <person name="Hutchinson M.I."/>
            <person name="Powell A.J."/>
            <person name="Barry K."/>
            <person name="Miller A.N."/>
            <person name="Grigoriev I.V."/>
            <person name="Debuchy R."/>
            <person name="Gladieux P."/>
            <person name="Thoren M.H."/>
            <person name="Johannesson H."/>
        </authorList>
    </citation>
    <scope>NUCLEOTIDE SEQUENCE</scope>
    <source>
        <strain evidence="2">SMH3391-2</strain>
    </source>
</reference>
<evidence type="ECO:0000313" key="3">
    <source>
        <dbReference type="Proteomes" id="UP001174934"/>
    </source>
</evidence>
<comment type="caution">
    <text evidence="2">The sequence shown here is derived from an EMBL/GenBank/DDBJ whole genome shotgun (WGS) entry which is preliminary data.</text>
</comment>
<keyword evidence="1" id="KW-0812">Transmembrane</keyword>
<name>A0AA39WMH5_9PEZI</name>
<organism evidence="2 3">
    <name type="scientific">Bombardia bombarda</name>
    <dbReference type="NCBI Taxonomy" id="252184"/>
    <lineage>
        <taxon>Eukaryota</taxon>
        <taxon>Fungi</taxon>
        <taxon>Dikarya</taxon>
        <taxon>Ascomycota</taxon>
        <taxon>Pezizomycotina</taxon>
        <taxon>Sordariomycetes</taxon>
        <taxon>Sordariomycetidae</taxon>
        <taxon>Sordariales</taxon>
        <taxon>Lasiosphaeriaceae</taxon>
        <taxon>Bombardia</taxon>
    </lineage>
</organism>
<keyword evidence="1" id="KW-1133">Transmembrane helix</keyword>
<proteinExistence type="predicted"/>
<dbReference type="Proteomes" id="UP001174934">
    <property type="component" value="Unassembled WGS sequence"/>
</dbReference>
<keyword evidence="3" id="KW-1185">Reference proteome</keyword>
<feature type="transmembrane region" description="Helical" evidence="1">
    <location>
        <begin position="12"/>
        <end position="33"/>
    </location>
</feature>
<dbReference type="SUPFAM" id="SSF48371">
    <property type="entry name" value="ARM repeat"/>
    <property type="match status" value="1"/>
</dbReference>
<dbReference type="AlphaFoldDB" id="A0AA39WMH5"/>
<evidence type="ECO:0000256" key="1">
    <source>
        <dbReference type="SAM" id="Phobius"/>
    </source>
</evidence>
<dbReference type="EMBL" id="JAULSR010000005">
    <property type="protein sequence ID" value="KAK0618133.1"/>
    <property type="molecule type" value="Genomic_DNA"/>
</dbReference>
<evidence type="ECO:0000313" key="2">
    <source>
        <dbReference type="EMBL" id="KAK0618133.1"/>
    </source>
</evidence>
<protein>
    <submittedName>
        <fullName evidence="2">Uncharacterized protein</fullName>
    </submittedName>
</protein>